<dbReference type="AlphaFoldDB" id="A0A6S5C919"/>
<dbReference type="SUPFAM" id="SSF46548">
    <property type="entry name" value="alpha-helical ferredoxin"/>
    <property type="match status" value="1"/>
</dbReference>
<dbReference type="InterPro" id="IPR009051">
    <property type="entry name" value="Helical_ferredxn"/>
</dbReference>
<dbReference type="EMBL" id="AP022038">
    <property type="protein sequence ID" value="BBR39248.1"/>
    <property type="molecule type" value="Genomic_DNA"/>
</dbReference>
<evidence type="ECO:0000256" key="2">
    <source>
        <dbReference type="ARBA" id="ARBA00023004"/>
    </source>
</evidence>
<dbReference type="Proteomes" id="UP000515442">
    <property type="component" value="Chromosome"/>
</dbReference>
<keyword evidence="3" id="KW-0411">Iron-sulfur</keyword>
<protein>
    <recommendedName>
        <fullName evidence="4">4Fe-4S ferredoxin-type domain-containing protein</fullName>
    </recommendedName>
</protein>
<sequence>MGSNETRDYAAAIRLSDEGARIEVKDPELLGYFAELGESDDFTPEFVQSNPVKVRPPDSVCDDPQRIRQILTAHPVWAEYDSRCIGCGRCTTSCPTCSCYSVHDLTYAENPKQGERRRQWASCMVDGFSDMAGGHGFRAKHGERLRYRALHKVNDYKARQGEEHMCVGCGRCDDRCPHYISFSNIINKMTDVVEQTIAADHAQGAN</sequence>
<dbReference type="PROSITE" id="PS00198">
    <property type="entry name" value="4FE4S_FER_1"/>
    <property type="match status" value="2"/>
</dbReference>
<dbReference type="InterPro" id="IPR017900">
    <property type="entry name" value="4Fe4S_Fe_S_CS"/>
</dbReference>
<dbReference type="InterPro" id="IPR017896">
    <property type="entry name" value="4Fe4S_Fe-S-bd"/>
</dbReference>
<organism evidence="5 6">
    <name type="scientific">Aeromonas veronii</name>
    <dbReference type="NCBI Taxonomy" id="654"/>
    <lineage>
        <taxon>Bacteria</taxon>
        <taxon>Pseudomonadati</taxon>
        <taxon>Pseudomonadota</taxon>
        <taxon>Gammaproteobacteria</taxon>
        <taxon>Aeromonadales</taxon>
        <taxon>Aeromonadaceae</taxon>
        <taxon>Aeromonas</taxon>
    </lineage>
</organism>
<dbReference type="GO" id="GO:0051536">
    <property type="term" value="F:iron-sulfur cluster binding"/>
    <property type="evidence" value="ECO:0007669"/>
    <property type="project" value="UniProtKB-KW"/>
</dbReference>
<keyword evidence="2" id="KW-0408">Iron</keyword>
<evidence type="ECO:0000313" key="5">
    <source>
        <dbReference type="EMBL" id="BBR39248.1"/>
    </source>
</evidence>
<evidence type="ECO:0000313" key="6">
    <source>
        <dbReference type="Proteomes" id="UP000515442"/>
    </source>
</evidence>
<dbReference type="PANTHER" id="PTHR40447:SF1">
    <property type="entry name" value="ANAEROBIC SULFITE REDUCTASE SUBUNIT A"/>
    <property type="match status" value="1"/>
</dbReference>
<evidence type="ECO:0000256" key="3">
    <source>
        <dbReference type="ARBA" id="ARBA00023014"/>
    </source>
</evidence>
<keyword evidence="1" id="KW-0479">Metal-binding</keyword>
<evidence type="ECO:0000259" key="4">
    <source>
        <dbReference type="PROSITE" id="PS51379"/>
    </source>
</evidence>
<feature type="domain" description="4Fe-4S ferredoxin-type" evidence="4">
    <location>
        <begin position="73"/>
        <end position="105"/>
    </location>
</feature>
<feature type="domain" description="4Fe-4S ferredoxin-type" evidence="4">
    <location>
        <begin position="156"/>
        <end position="185"/>
    </location>
</feature>
<name>A0A6S5C919_AERVE</name>
<accession>A0A6S5C919</accession>
<dbReference type="Pfam" id="PF17179">
    <property type="entry name" value="Fer4_22"/>
    <property type="match status" value="1"/>
</dbReference>
<dbReference type="PROSITE" id="PS51379">
    <property type="entry name" value="4FE4S_FER_2"/>
    <property type="match status" value="2"/>
</dbReference>
<proteinExistence type="predicted"/>
<dbReference type="PANTHER" id="PTHR40447">
    <property type="entry name" value="ANAEROBIC SULFITE REDUCTASE SUBUNIT A"/>
    <property type="match status" value="1"/>
</dbReference>
<gene>
    <name evidence="5" type="ORF">WP3W19E03_17730</name>
</gene>
<reference evidence="5 6" key="1">
    <citation type="submission" date="2019-12" db="EMBL/GenBank/DDBJ databases">
        <title>complete genome sequences of Aeromonas veronii str. WP3-W19-ESBL-03 isolated from wastewater treatment plant effluent.</title>
        <authorList>
            <person name="Sekizuka T."/>
            <person name="Itokawa K."/>
            <person name="Yatsu K."/>
            <person name="Inamine Y."/>
            <person name="Kuroda M."/>
        </authorList>
    </citation>
    <scope>NUCLEOTIDE SEQUENCE [LARGE SCALE GENOMIC DNA]</scope>
    <source>
        <strain evidence="5 6">WP3-W19-ESBL-03</strain>
    </source>
</reference>
<dbReference type="GO" id="GO:0046872">
    <property type="term" value="F:metal ion binding"/>
    <property type="evidence" value="ECO:0007669"/>
    <property type="project" value="UniProtKB-KW"/>
</dbReference>
<dbReference type="RefSeq" id="WP_232093634.1">
    <property type="nucleotide sequence ID" value="NZ_AP022038.1"/>
</dbReference>
<evidence type="ECO:0000256" key="1">
    <source>
        <dbReference type="ARBA" id="ARBA00022723"/>
    </source>
</evidence>
<dbReference type="Gene3D" id="1.10.1060.10">
    <property type="entry name" value="Alpha-helical ferredoxin"/>
    <property type="match status" value="1"/>
</dbReference>